<dbReference type="PANTHER" id="PTHR30290">
    <property type="entry name" value="PERIPLASMIC BINDING COMPONENT OF ABC TRANSPORTER"/>
    <property type="match status" value="1"/>
</dbReference>
<dbReference type="SUPFAM" id="SSF53850">
    <property type="entry name" value="Periplasmic binding protein-like II"/>
    <property type="match status" value="1"/>
</dbReference>
<dbReference type="GO" id="GO:0030288">
    <property type="term" value="C:outer membrane-bounded periplasmic space"/>
    <property type="evidence" value="ECO:0007669"/>
    <property type="project" value="UniProtKB-ARBA"/>
</dbReference>
<evidence type="ECO:0000256" key="2">
    <source>
        <dbReference type="ARBA" id="ARBA00005695"/>
    </source>
</evidence>
<dbReference type="Gene3D" id="3.10.105.10">
    <property type="entry name" value="Dipeptide-binding Protein, Domain 3"/>
    <property type="match status" value="1"/>
</dbReference>
<dbReference type="InterPro" id="IPR030678">
    <property type="entry name" value="Peptide/Ni-bd"/>
</dbReference>
<comment type="similarity">
    <text evidence="2">Belongs to the bacterial solute-binding protein 5 family.</text>
</comment>
<dbReference type="Gene3D" id="3.90.76.10">
    <property type="entry name" value="Dipeptide-binding Protein, Domain 1"/>
    <property type="match status" value="1"/>
</dbReference>
<dbReference type="Gene3D" id="3.40.190.10">
    <property type="entry name" value="Periplasmic binding protein-like II"/>
    <property type="match status" value="1"/>
</dbReference>
<dbReference type="KEGG" id="thas:C6Y53_09720"/>
<dbReference type="PIRSF" id="PIRSF002741">
    <property type="entry name" value="MppA"/>
    <property type="match status" value="1"/>
</dbReference>
<dbReference type="InterPro" id="IPR000914">
    <property type="entry name" value="SBP_5_dom"/>
</dbReference>
<dbReference type="GO" id="GO:0043190">
    <property type="term" value="C:ATP-binding cassette (ABC) transporter complex"/>
    <property type="evidence" value="ECO:0007669"/>
    <property type="project" value="InterPro"/>
</dbReference>
<gene>
    <name evidence="5" type="ORF">C6Y53_09720</name>
</gene>
<feature type="domain" description="Solute-binding protein family 5" evidence="4">
    <location>
        <begin position="111"/>
        <end position="457"/>
    </location>
</feature>
<protein>
    <submittedName>
        <fullName evidence="5">ABC transporter substrate-binding protein</fullName>
    </submittedName>
</protein>
<dbReference type="GO" id="GO:1904680">
    <property type="term" value="F:peptide transmembrane transporter activity"/>
    <property type="evidence" value="ECO:0007669"/>
    <property type="project" value="TreeGrafter"/>
</dbReference>
<dbReference type="PANTHER" id="PTHR30290:SF38">
    <property type="entry name" value="D,D-DIPEPTIDE-BINDING PERIPLASMIC PROTEIN DDPA-RELATED"/>
    <property type="match status" value="1"/>
</dbReference>
<dbReference type="GO" id="GO:0015833">
    <property type="term" value="P:peptide transport"/>
    <property type="evidence" value="ECO:0007669"/>
    <property type="project" value="TreeGrafter"/>
</dbReference>
<sequence length="557" mass="60528">MLARARCGCASCPMPTARPRTTACTDGREGPLWTTGETTMMYRHRLLSTAVLSAGLALGNALPAMAESVVRMALNADIRGTNPGVTRDGNTDQVHGHIVEGLVTYASDFSIIPMLAESYEVSDGGRTHTFTLRQGVKFHNGAEMTAQDVEWSWNRLAGEASESHCKNFFNGQNNINVTSAKAVDDHTFVITLEEPYAVFLATMARFDCGSMAVLHPESVNADGSWNTPIGTGPYKMGDHAPGRYVELKRFADYASRDEAPNGYGGGKHASVDTLRWEIVGEGAVSKTALQAGDLDLVTIDAMTASELRDQPGFTVDATESAVWDTYLLNSDDPLLSDVRIRRAIAHAIDPQRIMAAITEGFGAASPSPVPPMSVNFTDVQAQYPEYDVERAKALLQEAGYDGEEIIILATRRNGAYYERALMAQAMMMEAGLNAKLEVVEWGTQLEAYRNGTGYHMQSFTFSPRLHAGLSFEMFTGDAQRKAWKNPEAVALVNESLRVGDPEALQAVIDKLHQGFIDEIPAIGLGHRTLFTGMSDKIGGFENWGAGLLRGWMLTVNG</sequence>
<keyword evidence="3" id="KW-0732">Signal</keyword>
<accession>A0A2S0MQ06</accession>
<name>A0A2S0MQ06_9RHOB</name>
<evidence type="ECO:0000313" key="6">
    <source>
        <dbReference type="Proteomes" id="UP000237655"/>
    </source>
</evidence>
<dbReference type="InterPro" id="IPR039424">
    <property type="entry name" value="SBP_5"/>
</dbReference>
<dbReference type="Pfam" id="PF00496">
    <property type="entry name" value="SBP_bac_5"/>
    <property type="match status" value="1"/>
</dbReference>
<evidence type="ECO:0000256" key="1">
    <source>
        <dbReference type="ARBA" id="ARBA00004418"/>
    </source>
</evidence>
<dbReference type="EMBL" id="CP027665">
    <property type="protein sequence ID" value="AVO37954.1"/>
    <property type="molecule type" value="Genomic_DNA"/>
</dbReference>
<dbReference type="Proteomes" id="UP000237655">
    <property type="component" value="Chromosome"/>
</dbReference>
<keyword evidence="6" id="KW-1185">Reference proteome</keyword>
<proteinExistence type="inferred from homology"/>
<evidence type="ECO:0000259" key="4">
    <source>
        <dbReference type="Pfam" id="PF00496"/>
    </source>
</evidence>
<evidence type="ECO:0000256" key="3">
    <source>
        <dbReference type="ARBA" id="ARBA00022729"/>
    </source>
</evidence>
<dbReference type="AlphaFoldDB" id="A0A2S0MQ06"/>
<reference evidence="6" key="1">
    <citation type="submission" date="2018-03" db="EMBL/GenBank/DDBJ databases">
        <title>Genomic analysis of the strain SH-1 isolated from shrimp intestine.</title>
        <authorList>
            <person name="Kim Y.-S."/>
            <person name="Kim S.-E."/>
            <person name="Kim K.-H."/>
        </authorList>
    </citation>
    <scope>NUCLEOTIDE SEQUENCE [LARGE SCALE GENOMIC DNA]</scope>
    <source>
        <strain evidence="6">SH-1</strain>
    </source>
</reference>
<comment type="subcellular location">
    <subcellularLocation>
        <location evidence="1">Periplasm</location>
    </subcellularLocation>
</comment>
<evidence type="ECO:0000313" key="5">
    <source>
        <dbReference type="EMBL" id="AVO37954.1"/>
    </source>
</evidence>
<organism evidence="5 6">
    <name type="scientific">Pukyongiella litopenaei</name>
    <dbReference type="NCBI Taxonomy" id="2605946"/>
    <lineage>
        <taxon>Bacteria</taxon>
        <taxon>Pseudomonadati</taxon>
        <taxon>Pseudomonadota</taxon>
        <taxon>Alphaproteobacteria</taxon>
        <taxon>Rhodobacterales</taxon>
        <taxon>Paracoccaceae</taxon>
        <taxon>Pukyongiella</taxon>
    </lineage>
</organism>